<evidence type="ECO:0000313" key="1">
    <source>
        <dbReference type="EMBL" id="SEW52719.1"/>
    </source>
</evidence>
<sequence>MSQAAVIRLVKSLSKSEKRRFKLYTRKHEGEKEYLTLFDLIDQHDMITTEMLQEQFSRFHTRVSIDNAARYLLKLLTDCLIQSRTGEDDLFQLLHGIMRVHILKERNLPEEGYKELKKLKQTAARTQEQFIEYLLCRDELNYLTEFNFPGVNENKLVELQMKARNTIKDIRNTHEHYSLYELLRYRLLHTGKAISEAEKKHLNDLLLSEMSIVNAKTKNSLESRKLHLLFQSSFFTNIGDYTSALKTFYQLNGLFEKNRVLWHHPPLDYHSALDGILDSLRTTGRYEEMSFYVQKLELLEDKSYPEYFLFMVRKTVMIYQLVWLMGTDQINAATAYIEQCDISLLKAYGQVDEERQCELFFCFGLVYFKGGHFKKAQKYINEIVLIGKASYQSVIYRVSRLLSILIHYEASNFDYLDYEIRSFKRAFQYSGVKLKVENMIFKTIKASPDLNSPQKNQLLWEKISPVLQAIEKDKFEMQLQKYFDFSGWIKGKFGHQPETRLKKKRVHLTALREEGSK</sequence>
<dbReference type="EMBL" id="FOJG01000002">
    <property type="protein sequence ID" value="SEW52719.1"/>
    <property type="molecule type" value="Genomic_DNA"/>
</dbReference>
<reference evidence="2" key="1">
    <citation type="submission" date="2016-10" db="EMBL/GenBank/DDBJ databases">
        <authorList>
            <person name="Varghese N."/>
            <person name="Submissions S."/>
        </authorList>
    </citation>
    <scope>NUCLEOTIDE SEQUENCE [LARGE SCALE GENOMIC DNA]</scope>
    <source>
        <strain evidence="2">DSM 3695</strain>
    </source>
</reference>
<gene>
    <name evidence="1" type="ORF">SAMN04488122_5057</name>
</gene>
<dbReference type="STRING" id="29529.SAMN04488122_5057"/>
<keyword evidence="2" id="KW-1185">Reference proteome</keyword>
<name>A0A1I0S9K0_9BACT</name>
<evidence type="ECO:0000313" key="2">
    <source>
        <dbReference type="Proteomes" id="UP000199310"/>
    </source>
</evidence>
<dbReference type="AlphaFoldDB" id="A0A1I0S9K0"/>
<dbReference type="RefSeq" id="WP_089899473.1">
    <property type="nucleotide sequence ID" value="NZ_FOJG01000002.1"/>
</dbReference>
<dbReference type="Proteomes" id="UP000199310">
    <property type="component" value="Unassembled WGS sequence"/>
</dbReference>
<organism evidence="1 2">
    <name type="scientific">Chitinophaga arvensicola</name>
    <dbReference type="NCBI Taxonomy" id="29529"/>
    <lineage>
        <taxon>Bacteria</taxon>
        <taxon>Pseudomonadati</taxon>
        <taxon>Bacteroidota</taxon>
        <taxon>Chitinophagia</taxon>
        <taxon>Chitinophagales</taxon>
        <taxon>Chitinophagaceae</taxon>
        <taxon>Chitinophaga</taxon>
    </lineage>
</organism>
<evidence type="ECO:0008006" key="3">
    <source>
        <dbReference type="Google" id="ProtNLM"/>
    </source>
</evidence>
<accession>A0A1I0S9K0</accession>
<dbReference type="OrthoDB" id="714416at2"/>
<protein>
    <recommendedName>
        <fullName evidence="3">Tetratricopeptide repeat-containing protein</fullName>
    </recommendedName>
</protein>
<proteinExistence type="predicted"/>